<protein>
    <submittedName>
        <fullName evidence="2">Uncharacterized protein</fullName>
    </submittedName>
</protein>
<feature type="compositionally biased region" description="Low complexity" evidence="1">
    <location>
        <begin position="15"/>
        <end position="34"/>
    </location>
</feature>
<dbReference type="AlphaFoldDB" id="A0A316ZF96"/>
<feature type="compositionally biased region" description="Low complexity" evidence="1">
    <location>
        <begin position="72"/>
        <end position="91"/>
    </location>
</feature>
<feature type="region of interest" description="Disordered" evidence="1">
    <location>
        <begin position="155"/>
        <end position="176"/>
    </location>
</feature>
<dbReference type="EMBL" id="KZ819287">
    <property type="protein sequence ID" value="PWN99582.1"/>
    <property type="molecule type" value="Genomic_DNA"/>
</dbReference>
<gene>
    <name evidence="2" type="ORF">FA09DRAFT_328389</name>
</gene>
<evidence type="ECO:0000256" key="1">
    <source>
        <dbReference type="SAM" id="MobiDB-lite"/>
    </source>
</evidence>
<dbReference type="GeneID" id="37269298"/>
<name>A0A316ZF96_9BASI</name>
<feature type="compositionally biased region" description="Low complexity" evidence="1">
    <location>
        <begin position="51"/>
        <end position="62"/>
    </location>
</feature>
<feature type="compositionally biased region" description="Low complexity" evidence="1">
    <location>
        <begin position="107"/>
        <end position="121"/>
    </location>
</feature>
<sequence length="416" mass="43498">MAAPPPSDGSKGKGKAPAAADAQPPASSRSSAPLLSYLPSAADLASLMAGQGKPGLQLPQGQSAAAHELGADARSSASASARAGQAGSGRSAFREANAERASHSGDAEMQAFAAGASASAEEAWKPGQLQRELYVGPYASSSALDAAFHQHVRASEVEPMRSATRQPQRTALEARTAPHCEPRCDEMQMAWDGAAAPATVSSSASAPLDFMSALDAEESDEVLHPAPSIPTDVPPGLASEWRPPSPSRPPEMTAEQFLMHRDLAHAQDDDIPTLAAPTARADALHNVIGSRAAERVRPADDLPGQGVYAPTPEEAFAEILGDESQTKQEKHGAVKSLRTWLGPGSYVDEVFGFPLLSRTLREASRSVAQDPDLQARAVARLEALTRHLSLSGLRPGEASNAATAERWLQQRVDGGE</sequence>
<reference evidence="2 3" key="1">
    <citation type="journal article" date="2018" name="Mol. Biol. Evol.">
        <title>Broad Genomic Sampling Reveals a Smut Pathogenic Ancestry of the Fungal Clade Ustilaginomycotina.</title>
        <authorList>
            <person name="Kijpornyongpan T."/>
            <person name="Mondo S.J."/>
            <person name="Barry K."/>
            <person name="Sandor L."/>
            <person name="Lee J."/>
            <person name="Lipzen A."/>
            <person name="Pangilinan J."/>
            <person name="LaButti K."/>
            <person name="Hainaut M."/>
            <person name="Henrissat B."/>
            <person name="Grigoriev I.V."/>
            <person name="Spatafora J.W."/>
            <person name="Aime M.C."/>
        </authorList>
    </citation>
    <scope>NUCLEOTIDE SEQUENCE [LARGE SCALE GENOMIC DNA]</scope>
    <source>
        <strain evidence="2 3">MCA 4186</strain>
    </source>
</reference>
<feature type="region of interest" description="Disordered" evidence="1">
    <location>
        <begin position="392"/>
        <end position="416"/>
    </location>
</feature>
<accession>A0A316ZF96</accession>
<keyword evidence="3" id="KW-1185">Reference proteome</keyword>
<dbReference type="Proteomes" id="UP000245946">
    <property type="component" value="Unassembled WGS sequence"/>
</dbReference>
<dbReference type="RefSeq" id="XP_025599861.1">
    <property type="nucleotide sequence ID" value="XM_025741754.1"/>
</dbReference>
<dbReference type="OrthoDB" id="2527463at2759"/>
<evidence type="ECO:0000313" key="2">
    <source>
        <dbReference type="EMBL" id="PWN99582.1"/>
    </source>
</evidence>
<evidence type="ECO:0000313" key="3">
    <source>
        <dbReference type="Proteomes" id="UP000245946"/>
    </source>
</evidence>
<organism evidence="2 3">
    <name type="scientific">Tilletiopsis washingtonensis</name>
    <dbReference type="NCBI Taxonomy" id="58919"/>
    <lineage>
        <taxon>Eukaryota</taxon>
        <taxon>Fungi</taxon>
        <taxon>Dikarya</taxon>
        <taxon>Basidiomycota</taxon>
        <taxon>Ustilaginomycotina</taxon>
        <taxon>Exobasidiomycetes</taxon>
        <taxon>Entylomatales</taxon>
        <taxon>Entylomatales incertae sedis</taxon>
        <taxon>Tilletiopsis</taxon>
    </lineage>
</organism>
<feature type="region of interest" description="Disordered" evidence="1">
    <location>
        <begin position="1"/>
        <end position="34"/>
    </location>
</feature>
<feature type="region of interest" description="Disordered" evidence="1">
    <location>
        <begin position="228"/>
        <end position="252"/>
    </location>
</feature>
<feature type="region of interest" description="Disordered" evidence="1">
    <location>
        <begin position="51"/>
        <end position="123"/>
    </location>
</feature>
<proteinExistence type="predicted"/>
<feature type="compositionally biased region" description="Basic and acidic residues" evidence="1">
    <location>
        <begin position="92"/>
        <end position="106"/>
    </location>
</feature>